<gene>
    <name evidence="3" type="ORF">VV02_24800</name>
</gene>
<dbReference type="Gene3D" id="3.40.50.1820">
    <property type="entry name" value="alpha/beta hydrolase"/>
    <property type="match status" value="1"/>
</dbReference>
<dbReference type="STRING" id="571913.VV02_24800"/>
<evidence type="ECO:0000313" key="4">
    <source>
        <dbReference type="Proteomes" id="UP000066480"/>
    </source>
</evidence>
<accession>A0A0K1JP14</accession>
<dbReference type="RefSeq" id="WP_052595992.1">
    <property type="nucleotide sequence ID" value="NZ_CP011112.1"/>
</dbReference>
<evidence type="ECO:0000313" key="3">
    <source>
        <dbReference type="EMBL" id="AKU18310.1"/>
    </source>
</evidence>
<feature type="region of interest" description="Disordered" evidence="1">
    <location>
        <begin position="529"/>
        <end position="562"/>
    </location>
</feature>
<feature type="domain" description="DUF1023" evidence="2">
    <location>
        <begin position="294"/>
        <end position="459"/>
    </location>
</feature>
<evidence type="ECO:0000259" key="2">
    <source>
        <dbReference type="Pfam" id="PF06259"/>
    </source>
</evidence>
<proteinExistence type="predicted"/>
<keyword evidence="4" id="KW-1185">Reference proteome</keyword>
<evidence type="ECO:0000256" key="1">
    <source>
        <dbReference type="SAM" id="MobiDB-lite"/>
    </source>
</evidence>
<protein>
    <recommendedName>
        <fullName evidence="2">DUF1023 domain-containing protein</fullName>
    </recommendedName>
</protein>
<dbReference type="Pfam" id="PF06259">
    <property type="entry name" value="Abhydrolase_8"/>
    <property type="match status" value="1"/>
</dbReference>
<dbReference type="Proteomes" id="UP000066480">
    <property type="component" value="Chromosome"/>
</dbReference>
<dbReference type="ESTHER" id="9mico-a0a0k1jp14">
    <property type="family name" value="Duf_1023"/>
</dbReference>
<dbReference type="AlphaFoldDB" id="A0A0K1JP14"/>
<name>A0A0K1JP14_9MICO</name>
<dbReference type="KEGG" id="lmoi:VV02_24800"/>
<dbReference type="SUPFAM" id="SSF53474">
    <property type="entry name" value="alpha/beta-Hydrolases"/>
    <property type="match status" value="1"/>
</dbReference>
<dbReference type="EMBL" id="CP011112">
    <property type="protein sequence ID" value="AKU18310.1"/>
    <property type="molecule type" value="Genomic_DNA"/>
</dbReference>
<dbReference type="PATRIC" id="fig|571913.6.peg.5028"/>
<dbReference type="InterPro" id="IPR010427">
    <property type="entry name" value="DUF1023"/>
</dbReference>
<dbReference type="OrthoDB" id="3259161at2"/>
<dbReference type="InterPro" id="IPR029058">
    <property type="entry name" value="AB_hydrolase_fold"/>
</dbReference>
<reference evidence="3 4" key="1">
    <citation type="submission" date="2015-03" db="EMBL/GenBank/DDBJ databases">
        <title>Luteipulveratus halotolerans sp. nov., a novel actinobacterium (Dermacoccaceae) from Sarawak, Malaysia.</title>
        <authorList>
            <person name="Juboi H."/>
            <person name="Basik A."/>
            <person name="Shamsul S.S."/>
            <person name="Arnold P."/>
            <person name="Schmitt E.K."/>
            <person name="Sanglier J.-J."/>
            <person name="Yeo T."/>
        </authorList>
    </citation>
    <scope>NUCLEOTIDE SEQUENCE [LARGE SCALE GENOMIC DNA]</scope>
    <source>
        <strain evidence="3 4">MN07-A0370</strain>
    </source>
</reference>
<organism evidence="3 4">
    <name type="scientific">Luteipulveratus mongoliensis</name>
    <dbReference type="NCBI Taxonomy" id="571913"/>
    <lineage>
        <taxon>Bacteria</taxon>
        <taxon>Bacillati</taxon>
        <taxon>Actinomycetota</taxon>
        <taxon>Actinomycetes</taxon>
        <taxon>Micrococcales</taxon>
        <taxon>Dermacoccaceae</taxon>
        <taxon>Luteipulveratus</taxon>
    </lineage>
</organism>
<sequence>MTAPTTNGSRHSESSDMRAAAHVLDRAGGSARDLYRDVLRVTGDLPRRSALVAPATAWRVGEQTATVAFGPRGLGSVGLRMQLIARGLRYAAWAYDRAESHGRGVLGSVLDPLAPVLLGTELPTGGLLPLELPIATLLHLAELGGFDPSVLSPPAGAPPQPQRVNAWWTALRPDQRSALLRSNPHYYGNLNGVPSADRHGANRIMLERDLAAGAQLFREHGLKPPASAAEAERLPTWQLKAIGYYDGPITLMVDEGVRGRLNRFKTALSTQATTQPQGGMRPILLAYDSGRYENEGRVAIAYGDPDSAANVAYAVPGLESRGSKVSQVGGDAYNLWAEANKAGPSAPTAVIAWQGYDAPELTNVASEAKARAGARLLTRDVAALTVTNHHDPNVTVVGHSYGSTTTTLALQSEGLADHVDQVVLIGSPGVGGDADSVSDLHLNRDQLFVGSASRDVVTTDYQLLGTDPAEEGFGATRFKAENVHRDAGLPWQVGDHSRYYDPGSESLYAIADIVSGHRGELAAHDLLAGSRQSEVGGSPYVGPTSTTHDPEHDRAPTGGHLH</sequence>